<keyword evidence="7 9" id="KW-1133">Transmembrane helix</keyword>
<accession>A0A809S0Q9</accession>
<feature type="transmembrane region" description="Helical" evidence="9">
    <location>
        <begin position="259"/>
        <end position="279"/>
    </location>
</feature>
<dbReference type="UniPathway" id="UPA00079"/>
<evidence type="ECO:0000256" key="1">
    <source>
        <dbReference type="ARBA" id="ARBA00004141"/>
    </source>
</evidence>
<keyword evidence="4" id="KW-1003">Cell membrane</keyword>
<feature type="transmembrane region" description="Helical" evidence="9">
    <location>
        <begin position="128"/>
        <end position="150"/>
    </location>
</feature>
<feature type="transmembrane region" description="Helical" evidence="9">
    <location>
        <begin position="99"/>
        <end position="122"/>
    </location>
</feature>
<feature type="transmembrane region" description="Helical" evidence="9">
    <location>
        <begin position="53"/>
        <end position="72"/>
    </location>
</feature>
<dbReference type="Pfam" id="PF01040">
    <property type="entry name" value="UbiA"/>
    <property type="match status" value="1"/>
</dbReference>
<keyword evidence="3" id="KW-0474">Menaquinone biosynthesis</keyword>
<dbReference type="Gene3D" id="1.10.357.140">
    <property type="entry name" value="UbiA prenyltransferase"/>
    <property type="match status" value="1"/>
</dbReference>
<protein>
    <submittedName>
        <fullName evidence="10">Prenyltransferase</fullName>
    </submittedName>
</protein>
<evidence type="ECO:0000256" key="6">
    <source>
        <dbReference type="ARBA" id="ARBA00022692"/>
    </source>
</evidence>
<feature type="transmembrane region" description="Helical" evidence="9">
    <location>
        <begin position="235"/>
        <end position="253"/>
    </location>
</feature>
<evidence type="ECO:0000313" key="11">
    <source>
        <dbReference type="Proteomes" id="UP000662914"/>
    </source>
</evidence>
<organism evidence="10 11">
    <name type="scientific">Candidatus Desulfobacillus denitrificans</name>
    <dbReference type="NCBI Taxonomy" id="2608985"/>
    <lineage>
        <taxon>Bacteria</taxon>
        <taxon>Pseudomonadati</taxon>
        <taxon>Pseudomonadota</taxon>
        <taxon>Betaproteobacteria</taxon>
        <taxon>Candidatus Desulfobacillus</taxon>
    </lineage>
</organism>
<dbReference type="GO" id="GO:0004659">
    <property type="term" value="F:prenyltransferase activity"/>
    <property type="evidence" value="ECO:0007669"/>
    <property type="project" value="InterPro"/>
</dbReference>
<keyword evidence="8 9" id="KW-0472">Membrane</keyword>
<dbReference type="Proteomes" id="UP000662914">
    <property type="component" value="Chromosome"/>
</dbReference>
<dbReference type="CDD" id="cd13962">
    <property type="entry name" value="PT_UbiA_UBIAD1"/>
    <property type="match status" value="1"/>
</dbReference>
<feature type="transmembrane region" description="Helical" evidence="9">
    <location>
        <begin position="291"/>
        <end position="316"/>
    </location>
</feature>
<evidence type="ECO:0000256" key="2">
    <source>
        <dbReference type="ARBA" id="ARBA00004863"/>
    </source>
</evidence>
<dbReference type="PANTHER" id="PTHR13929">
    <property type="entry name" value="1,4-DIHYDROXY-2-NAPHTHOATE OCTAPRENYLTRANSFERASE"/>
    <property type="match status" value="1"/>
</dbReference>
<dbReference type="AlphaFoldDB" id="A0A809S0Q9"/>
<reference evidence="10" key="1">
    <citation type="journal article" name="DNA Res.">
        <title>The physiological potential of anammox bacteria as revealed by their core genome structure.</title>
        <authorList>
            <person name="Okubo T."/>
            <person name="Toyoda A."/>
            <person name="Fukuhara K."/>
            <person name="Uchiyama I."/>
            <person name="Harigaya Y."/>
            <person name="Kuroiwa M."/>
            <person name="Suzuki T."/>
            <person name="Murakami Y."/>
            <person name="Suwa Y."/>
            <person name="Takami H."/>
        </authorList>
    </citation>
    <scope>NUCLEOTIDE SEQUENCE</scope>
    <source>
        <strain evidence="10">317325-3</strain>
    </source>
</reference>
<comment type="subcellular location">
    <subcellularLocation>
        <location evidence="1">Membrane</location>
        <topology evidence="1">Multi-pass membrane protein</topology>
    </subcellularLocation>
</comment>
<evidence type="ECO:0000256" key="7">
    <source>
        <dbReference type="ARBA" id="ARBA00022989"/>
    </source>
</evidence>
<evidence type="ECO:0000256" key="3">
    <source>
        <dbReference type="ARBA" id="ARBA00022428"/>
    </source>
</evidence>
<evidence type="ECO:0000256" key="5">
    <source>
        <dbReference type="ARBA" id="ARBA00022679"/>
    </source>
</evidence>
<dbReference type="InterPro" id="IPR044878">
    <property type="entry name" value="UbiA_sf"/>
</dbReference>
<dbReference type="EMBL" id="AP021857">
    <property type="protein sequence ID" value="BBO22117.1"/>
    <property type="molecule type" value="Genomic_DNA"/>
</dbReference>
<evidence type="ECO:0000313" key="10">
    <source>
        <dbReference type="EMBL" id="BBO22117.1"/>
    </source>
</evidence>
<dbReference type="GO" id="GO:0042371">
    <property type="term" value="P:vitamin K biosynthetic process"/>
    <property type="evidence" value="ECO:0007669"/>
    <property type="project" value="TreeGrafter"/>
</dbReference>
<sequence length="317" mass="33015">MMPPPLEPTLAAYPNPFLRYFAATRPAFLSVTFAACLVGLATAAFDGVVLRPAAAFFTVFFALVAHAGINVLNDYYDALNGTDAANTERLFPFTGGSRFIQNGVLGLQAAGLFGYALLAAVIPAGLWLAWTSAGGLILVGLAGLFVGWAYSAPPLKLMSRGWGEAAIACGWLIVVVGTDYVQRGAFSALPCVAGLPYALHVANVLFINQFPDYKADAAAGKRNWVVRLGPRRARYGYPLIAGIAHGWLIGAVALGALPWTALAALVALAPALVATRGLLAHAAEPRLLAPAIRATIGAAMLHGILLAAGLVATHFLP</sequence>
<dbReference type="PIRSF" id="PIRSF005355">
    <property type="entry name" value="UBIAD1"/>
    <property type="match status" value="1"/>
</dbReference>
<dbReference type="KEGG" id="ddz:DSYM_28160"/>
<dbReference type="GO" id="GO:0016020">
    <property type="term" value="C:membrane"/>
    <property type="evidence" value="ECO:0007669"/>
    <property type="project" value="UniProtKB-SubCell"/>
</dbReference>
<evidence type="ECO:0000256" key="4">
    <source>
        <dbReference type="ARBA" id="ARBA00022475"/>
    </source>
</evidence>
<keyword evidence="5 10" id="KW-0808">Transferase</keyword>
<name>A0A809S0Q9_9PROT</name>
<dbReference type="InterPro" id="IPR000537">
    <property type="entry name" value="UbiA_prenyltransferase"/>
</dbReference>
<feature type="transmembrane region" description="Helical" evidence="9">
    <location>
        <begin position="187"/>
        <end position="207"/>
    </location>
</feature>
<dbReference type="InterPro" id="IPR026046">
    <property type="entry name" value="UBIAD1"/>
</dbReference>
<proteinExistence type="predicted"/>
<dbReference type="PANTHER" id="PTHR13929:SF0">
    <property type="entry name" value="UBIA PRENYLTRANSFERASE DOMAIN-CONTAINING PROTEIN 1"/>
    <property type="match status" value="1"/>
</dbReference>
<evidence type="ECO:0000256" key="9">
    <source>
        <dbReference type="SAM" id="Phobius"/>
    </source>
</evidence>
<gene>
    <name evidence="10" type="ORF">DSYM_28160</name>
</gene>
<evidence type="ECO:0000256" key="8">
    <source>
        <dbReference type="ARBA" id="ARBA00023136"/>
    </source>
</evidence>
<keyword evidence="6 9" id="KW-0812">Transmembrane</keyword>
<dbReference type="GO" id="GO:0009234">
    <property type="term" value="P:menaquinone biosynthetic process"/>
    <property type="evidence" value="ECO:0007669"/>
    <property type="project" value="UniProtKB-UniPathway"/>
</dbReference>
<comment type="pathway">
    <text evidence="2">Quinol/quinone metabolism; menaquinone biosynthesis.</text>
</comment>